<protein>
    <submittedName>
        <fullName evidence="1">Pimeloyl-ACP methyl ester carboxylesterase</fullName>
    </submittedName>
</protein>
<keyword evidence="2" id="KW-1185">Reference proteome</keyword>
<dbReference type="Pfam" id="PF11339">
    <property type="entry name" value="DUF3141"/>
    <property type="match status" value="1"/>
</dbReference>
<accession>A0A840CB25</accession>
<dbReference type="PANTHER" id="PTHR36837">
    <property type="entry name" value="POLY(3-HYDROXYALKANOATE) POLYMERASE SUBUNIT PHAC"/>
    <property type="match status" value="1"/>
</dbReference>
<evidence type="ECO:0000313" key="1">
    <source>
        <dbReference type="EMBL" id="MBB4020768.1"/>
    </source>
</evidence>
<dbReference type="Proteomes" id="UP000585681">
    <property type="component" value="Unassembled WGS sequence"/>
</dbReference>
<dbReference type="AlphaFoldDB" id="A0A840CB25"/>
<organism evidence="1 2">
    <name type="scientific">Actibacterium naphthalenivorans</name>
    <dbReference type="NCBI Taxonomy" id="1614693"/>
    <lineage>
        <taxon>Bacteria</taxon>
        <taxon>Pseudomonadati</taxon>
        <taxon>Pseudomonadota</taxon>
        <taxon>Alphaproteobacteria</taxon>
        <taxon>Rhodobacterales</taxon>
        <taxon>Roseobacteraceae</taxon>
        <taxon>Actibacterium</taxon>
    </lineage>
</organism>
<dbReference type="RefSeq" id="WP_054538181.1">
    <property type="nucleotide sequence ID" value="NZ_JACIEQ010000001.1"/>
</dbReference>
<proteinExistence type="predicted"/>
<dbReference type="InterPro" id="IPR029058">
    <property type="entry name" value="AB_hydrolase_fold"/>
</dbReference>
<dbReference type="InterPro" id="IPR051321">
    <property type="entry name" value="PHA/PHB_synthase"/>
</dbReference>
<dbReference type="PANTHER" id="PTHR36837:SF2">
    <property type="entry name" value="POLY(3-HYDROXYALKANOATE) POLYMERASE SUBUNIT PHAC"/>
    <property type="match status" value="1"/>
</dbReference>
<name>A0A840CB25_9RHOB</name>
<dbReference type="EMBL" id="JACIEQ010000001">
    <property type="protein sequence ID" value="MBB4020768.1"/>
    <property type="molecule type" value="Genomic_DNA"/>
</dbReference>
<dbReference type="Gene3D" id="3.40.50.1820">
    <property type="entry name" value="alpha/beta hydrolase"/>
    <property type="match status" value="1"/>
</dbReference>
<gene>
    <name evidence="1" type="ORF">GGR17_000559</name>
</gene>
<comment type="caution">
    <text evidence="1">The sequence shown here is derived from an EMBL/GenBank/DDBJ whole genome shotgun (WGS) entry which is preliminary data.</text>
</comment>
<dbReference type="SUPFAM" id="SSF53474">
    <property type="entry name" value="alpha/beta-Hydrolases"/>
    <property type="match status" value="1"/>
</dbReference>
<evidence type="ECO:0000313" key="2">
    <source>
        <dbReference type="Proteomes" id="UP000585681"/>
    </source>
</evidence>
<sequence length="764" mass="84384">MIQQRHQENLTQLAGDATLQAELSGIAARRHAERANKTLHDTAGRVSRQGQTLTRQMAAASSPAALMAAWSGYLLDAGQRALLTGDAMRRRADIFVEHQAAGSPPVLIYEYEVIVEGRDLTPPSNYMLLRILPPEGVEVLNWKRPYVIIDPRAGHGAGIGGFKNDSQVGVALKDGHPVYFVAFHPDPEPGQTLADVTHSEAEFLREVIRRHPDSPKPIVVGNCQGGWGTAILAATHPDLVGPIVLNGAPMSYWGGKLGQDPMRYSGGIVGGAVSALVAADLGAGQFDGANLVQNFEGLNPGRTWFRKYYDLYQNVDEAVDRFLEFERWWGGYYMMTEAEIRWIVENLFIGNKLGKNEAYLQPGRLIDLKAIRTPVIVFASHGDNITPPAQALNWIVDTYTDEVEIGIRGQRILYMVHEQVGHLGIFVSSSVARREHSQMASTLKTIEALSPGLYEMLIEDHEGEGSEKTFTVSFARRKMTDILKVTGPRRDEAAFAGVARASEAIVDSYDATLRPLIQASVPPQMAEFRRHTHPMRMSRAAFSSATPGMAALERAAELARENRRPADPENPFLLAERLWADMMEKSLDGLRDIREALTELVFLSVWASPLALRYGAPHAHTRTHKAPQDLRALPEVQTALSRIETGGLAEGIVRMLVLLADTRGDVRRDRLERSSELLSTHAPFNDIAVSVRAGIIHEQSLIVTFARDAAFDTLPRLLRTDAERQRALEAVAYVLGSETEMEPATLAMLARMRNILEHPKQVAE</sequence>
<dbReference type="InterPro" id="IPR024501">
    <property type="entry name" value="DUF3141"/>
</dbReference>
<reference evidence="1" key="1">
    <citation type="submission" date="2020-08" db="EMBL/GenBank/DDBJ databases">
        <title>Genomic Encyclopedia of Type Strains, Phase IV (KMG-IV): sequencing the most valuable type-strain genomes for metagenomic binning, comparative biology and taxonomic classification.</title>
        <authorList>
            <person name="Goeker M."/>
        </authorList>
    </citation>
    <scope>NUCLEOTIDE SEQUENCE [LARGE SCALE GENOMIC DNA]</scope>
    <source>
        <strain evidence="1">DSM 105040</strain>
    </source>
</reference>